<evidence type="ECO:0000313" key="1">
    <source>
        <dbReference type="EMBL" id="KAK3287835.1"/>
    </source>
</evidence>
<evidence type="ECO:0000313" key="2">
    <source>
        <dbReference type="Proteomes" id="UP001190700"/>
    </source>
</evidence>
<keyword evidence="2" id="KW-1185">Reference proteome</keyword>
<dbReference type="Proteomes" id="UP001190700">
    <property type="component" value="Unassembled WGS sequence"/>
</dbReference>
<dbReference type="AlphaFoldDB" id="A0AAE0H109"/>
<protein>
    <submittedName>
        <fullName evidence="1">Uncharacterized protein</fullName>
    </submittedName>
</protein>
<comment type="caution">
    <text evidence="1">The sequence shown here is derived from an EMBL/GenBank/DDBJ whole genome shotgun (WGS) entry which is preliminary data.</text>
</comment>
<reference evidence="1 2" key="1">
    <citation type="journal article" date="2015" name="Genome Biol. Evol.">
        <title>Comparative Genomics of a Bacterivorous Green Alga Reveals Evolutionary Causalities and Consequences of Phago-Mixotrophic Mode of Nutrition.</title>
        <authorList>
            <person name="Burns J.A."/>
            <person name="Paasch A."/>
            <person name="Narechania A."/>
            <person name="Kim E."/>
        </authorList>
    </citation>
    <scope>NUCLEOTIDE SEQUENCE [LARGE SCALE GENOMIC DNA]</scope>
    <source>
        <strain evidence="1 2">PLY_AMNH</strain>
    </source>
</reference>
<sequence length="70" mass="7081">MHHQITIIVNFTGGGSGGGAGGCRVGGGSGAGPALGTSSRFRFRSRSALVCVEQSAVHRGRKLIRAISSQ</sequence>
<name>A0AAE0H109_9CHLO</name>
<organism evidence="1 2">
    <name type="scientific">Cymbomonas tetramitiformis</name>
    <dbReference type="NCBI Taxonomy" id="36881"/>
    <lineage>
        <taxon>Eukaryota</taxon>
        <taxon>Viridiplantae</taxon>
        <taxon>Chlorophyta</taxon>
        <taxon>Pyramimonadophyceae</taxon>
        <taxon>Pyramimonadales</taxon>
        <taxon>Pyramimonadaceae</taxon>
        <taxon>Cymbomonas</taxon>
    </lineage>
</organism>
<gene>
    <name evidence="1" type="ORF">CYMTET_4671</name>
</gene>
<proteinExistence type="predicted"/>
<dbReference type="EMBL" id="LGRX02000689">
    <property type="protein sequence ID" value="KAK3287835.1"/>
    <property type="molecule type" value="Genomic_DNA"/>
</dbReference>
<accession>A0AAE0H109</accession>